<dbReference type="EMBL" id="HBUF01213982">
    <property type="protein sequence ID" value="CAG6666380.1"/>
    <property type="molecule type" value="Transcribed_RNA"/>
</dbReference>
<evidence type="ECO:0000256" key="2">
    <source>
        <dbReference type="PIRNR" id="PIRNR036893"/>
    </source>
</evidence>
<protein>
    <submittedName>
        <fullName evidence="4">Lazarillo protein</fullName>
    </submittedName>
</protein>
<feature type="signal peptide" evidence="2">
    <location>
        <begin position="1"/>
        <end position="31"/>
    </location>
</feature>
<proteinExistence type="inferred from homology"/>
<dbReference type="PANTHER" id="PTHR10612">
    <property type="entry name" value="APOLIPOPROTEIN D"/>
    <property type="match status" value="1"/>
</dbReference>
<dbReference type="AlphaFoldDB" id="A0A8D8WQ58"/>
<evidence type="ECO:0000256" key="1">
    <source>
        <dbReference type="ARBA" id="ARBA00006889"/>
    </source>
</evidence>
<dbReference type="PIRSF" id="PIRSF036893">
    <property type="entry name" value="Lipocalin_ApoD"/>
    <property type="match status" value="1"/>
</dbReference>
<evidence type="ECO:0000259" key="3">
    <source>
        <dbReference type="Pfam" id="PF00061"/>
    </source>
</evidence>
<dbReference type="GO" id="GO:0000302">
    <property type="term" value="P:response to reactive oxygen species"/>
    <property type="evidence" value="ECO:0007669"/>
    <property type="project" value="TreeGrafter"/>
</dbReference>
<dbReference type="InterPro" id="IPR000566">
    <property type="entry name" value="Lipocln_cytosolic_FA-bd_dom"/>
</dbReference>
<keyword evidence="2" id="KW-0732">Signal</keyword>
<sequence length="210" mass="23803">MTFMHNDCITRLGWLLVGFCVFSLNQKCVEGVVRVGLGPCQDRALMDKFNLEMYLGRWYQQRILSNLHLTRLVASQIRCPQQRLSYTNSTDTVNVFNSVLINVGFSEISYSVKGTATPDLGEVGKLQVMLEILPGIFVKQPLYVLSTDYDSYSIAWNCREVLGGAINIQSGFVLSRHGHVDEKYNANIKEEFDKLGFETETFVQMNQHGC</sequence>
<dbReference type="EMBL" id="HBUF01213981">
    <property type="protein sequence ID" value="CAG6666378.1"/>
    <property type="molecule type" value="Transcribed_RNA"/>
</dbReference>
<dbReference type="InterPro" id="IPR012674">
    <property type="entry name" value="Calycin"/>
</dbReference>
<dbReference type="GO" id="GO:0006629">
    <property type="term" value="P:lipid metabolic process"/>
    <property type="evidence" value="ECO:0007669"/>
    <property type="project" value="TreeGrafter"/>
</dbReference>
<name>A0A8D8WQ58_9HEMI</name>
<comment type="similarity">
    <text evidence="1 2">Belongs to the calycin superfamily. Lipocalin family.</text>
</comment>
<dbReference type="GO" id="GO:0005737">
    <property type="term" value="C:cytoplasm"/>
    <property type="evidence" value="ECO:0007669"/>
    <property type="project" value="TreeGrafter"/>
</dbReference>
<accession>A0A8D8WQ58</accession>
<reference evidence="4" key="1">
    <citation type="submission" date="2021-05" db="EMBL/GenBank/DDBJ databases">
        <authorList>
            <person name="Alioto T."/>
            <person name="Alioto T."/>
            <person name="Gomez Garrido J."/>
        </authorList>
    </citation>
    <scope>NUCLEOTIDE SEQUENCE</scope>
</reference>
<dbReference type="InterPro" id="IPR022271">
    <property type="entry name" value="Lipocalin_ApoD"/>
</dbReference>
<feature type="domain" description="Lipocalin/cytosolic fatty-acid binding" evidence="3">
    <location>
        <begin position="56"/>
        <end position="208"/>
    </location>
</feature>
<dbReference type="SUPFAM" id="SSF50814">
    <property type="entry name" value="Lipocalins"/>
    <property type="match status" value="1"/>
</dbReference>
<feature type="chain" id="PRO_5034315383" evidence="2">
    <location>
        <begin position="32"/>
        <end position="210"/>
    </location>
</feature>
<dbReference type="PANTHER" id="PTHR10612:SF34">
    <property type="entry name" value="APOLIPOPROTEIN D"/>
    <property type="match status" value="1"/>
</dbReference>
<dbReference type="Gene3D" id="2.40.128.20">
    <property type="match status" value="1"/>
</dbReference>
<dbReference type="Pfam" id="PF00061">
    <property type="entry name" value="Lipocalin"/>
    <property type="match status" value="1"/>
</dbReference>
<evidence type="ECO:0000313" key="4">
    <source>
        <dbReference type="EMBL" id="CAG6666380.1"/>
    </source>
</evidence>
<organism evidence="4">
    <name type="scientific">Cacopsylla melanoneura</name>
    <dbReference type="NCBI Taxonomy" id="428564"/>
    <lineage>
        <taxon>Eukaryota</taxon>
        <taxon>Metazoa</taxon>
        <taxon>Ecdysozoa</taxon>
        <taxon>Arthropoda</taxon>
        <taxon>Hexapoda</taxon>
        <taxon>Insecta</taxon>
        <taxon>Pterygota</taxon>
        <taxon>Neoptera</taxon>
        <taxon>Paraneoptera</taxon>
        <taxon>Hemiptera</taxon>
        <taxon>Sternorrhyncha</taxon>
        <taxon>Psylloidea</taxon>
        <taxon>Psyllidae</taxon>
        <taxon>Psyllinae</taxon>
        <taxon>Cacopsylla</taxon>
    </lineage>
</organism>